<feature type="compositionally biased region" description="Basic and acidic residues" evidence="1">
    <location>
        <begin position="68"/>
        <end position="88"/>
    </location>
</feature>
<dbReference type="Gene3D" id="1.20.120.20">
    <property type="entry name" value="Apolipoprotein"/>
    <property type="match status" value="1"/>
</dbReference>
<evidence type="ECO:0000313" key="2">
    <source>
        <dbReference type="Proteomes" id="UP000887565"/>
    </source>
</evidence>
<organism evidence="2 3">
    <name type="scientific">Romanomermis culicivorax</name>
    <name type="common">Nematode worm</name>
    <dbReference type="NCBI Taxonomy" id="13658"/>
    <lineage>
        <taxon>Eukaryota</taxon>
        <taxon>Metazoa</taxon>
        <taxon>Ecdysozoa</taxon>
        <taxon>Nematoda</taxon>
        <taxon>Enoplea</taxon>
        <taxon>Dorylaimia</taxon>
        <taxon>Mermithida</taxon>
        <taxon>Mermithoidea</taxon>
        <taxon>Mermithidae</taxon>
        <taxon>Romanomermis</taxon>
    </lineage>
</organism>
<dbReference type="Proteomes" id="UP000887565">
    <property type="component" value="Unplaced"/>
</dbReference>
<evidence type="ECO:0000256" key="1">
    <source>
        <dbReference type="SAM" id="MobiDB-lite"/>
    </source>
</evidence>
<protein>
    <submittedName>
        <fullName evidence="3">Late embryogenesis abundant protein</fullName>
    </submittedName>
</protein>
<accession>A0A915JA79</accession>
<feature type="region of interest" description="Disordered" evidence="1">
    <location>
        <begin position="38"/>
        <end position="101"/>
    </location>
</feature>
<name>A0A915JA79_ROMCU</name>
<dbReference type="AlphaFoldDB" id="A0A915JA79"/>
<reference evidence="3" key="1">
    <citation type="submission" date="2022-11" db="UniProtKB">
        <authorList>
            <consortium name="WormBaseParasite"/>
        </authorList>
    </citation>
    <scope>IDENTIFICATION</scope>
</reference>
<feature type="compositionally biased region" description="Basic and acidic residues" evidence="1">
    <location>
        <begin position="42"/>
        <end position="61"/>
    </location>
</feature>
<feature type="compositionally biased region" description="Polar residues" evidence="1">
    <location>
        <begin position="90"/>
        <end position="101"/>
    </location>
</feature>
<keyword evidence="2" id="KW-1185">Reference proteome</keyword>
<sequence length="101" mass="10859">MDTAKQKAVELKDGASALYDQASTKIGHAAQSIKETITGKSEALDQEAKEAFDSGKEKCKETYNSAKEGAKRGVHATEDKVDEAREKASSLAQQASDKLKK</sequence>
<proteinExistence type="predicted"/>
<dbReference type="WBParaSite" id="nRc.2.0.1.t22586-RA">
    <property type="protein sequence ID" value="nRc.2.0.1.t22586-RA"/>
    <property type="gene ID" value="nRc.2.0.1.g22586"/>
</dbReference>
<evidence type="ECO:0000313" key="3">
    <source>
        <dbReference type="WBParaSite" id="nRc.2.0.1.t22586-RA"/>
    </source>
</evidence>